<sequence length="137" mass="15502">MNGDGDGDGGLTAERRQAWIRGMEAMVAKKAQRGEQNKGSGARLRWCECEWPRFLTDMGRRSGPQHSSAAAAAAMFVGHLTADLTPTGAWTLRCQRRLARDRPYSVGVLPDQMTRFRRWGWGRTRSMPNLPLHVWYQ</sequence>
<keyword evidence="3" id="KW-1185">Reference proteome</keyword>
<dbReference type="PaxDb" id="3218-PP1S141_121V6.1"/>
<dbReference type="InParanoid" id="A9SZE4"/>
<reference evidence="1 3" key="1">
    <citation type="journal article" date="2008" name="Science">
        <title>The Physcomitrella genome reveals evolutionary insights into the conquest of land by plants.</title>
        <authorList>
            <person name="Rensing S."/>
            <person name="Lang D."/>
            <person name="Zimmer A."/>
            <person name="Terry A."/>
            <person name="Salamov A."/>
            <person name="Shapiro H."/>
            <person name="Nishiyama T."/>
            <person name="Perroud P.-F."/>
            <person name="Lindquist E."/>
            <person name="Kamisugi Y."/>
            <person name="Tanahashi T."/>
            <person name="Sakakibara K."/>
            <person name="Fujita T."/>
            <person name="Oishi K."/>
            <person name="Shin-I T."/>
            <person name="Kuroki Y."/>
            <person name="Toyoda A."/>
            <person name="Suzuki Y."/>
            <person name="Hashimoto A."/>
            <person name="Yamaguchi K."/>
            <person name="Sugano A."/>
            <person name="Kohara Y."/>
            <person name="Fujiyama A."/>
            <person name="Anterola A."/>
            <person name="Aoki S."/>
            <person name="Ashton N."/>
            <person name="Barbazuk W.B."/>
            <person name="Barker E."/>
            <person name="Bennetzen J."/>
            <person name="Bezanilla M."/>
            <person name="Blankenship R."/>
            <person name="Cho S.H."/>
            <person name="Dutcher S."/>
            <person name="Estelle M."/>
            <person name="Fawcett J.A."/>
            <person name="Gundlach H."/>
            <person name="Hanada K."/>
            <person name="Heyl A."/>
            <person name="Hicks K.A."/>
            <person name="Hugh J."/>
            <person name="Lohr M."/>
            <person name="Mayer K."/>
            <person name="Melkozernov A."/>
            <person name="Murata T."/>
            <person name="Nelson D."/>
            <person name="Pils B."/>
            <person name="Prigge M."/>
            <person name="Reiss B."/>
            <person name="Renner T."/>
            <person name="Rombauts S."/>
            <person name="Rushton P."/>
            <person name="Sanderfoot A."/>
            <person name="Schween G."/>
            <person name="Shiu S.-H."/>
            <person name="Stueber K."/>
            <person name="Theodoulou F.L."/>
            <person name="Tu H."/>
            <person name="Van de Peer Y."/>
            <person name="Verrier P.J."/>
            <person name="Waters E."/>
            <person name="Wood A."/>
            <person name="Yang L."/>
            <person name="Cove D."/>
            <person name="Cuming A."/>
            <person name="Hasebe M."/>
            <person name="Lucas S."/>
            <person name="Mishler D.B."/>
            <person name="Reski R."/>
            <person name="Grigoriev I."/>
            <person name="Quatrano R.S."/>
            <person name="Boore J.L."/>
        </authorList>
    </citation>
    <scope>NUCLEOTIDE SEQUENCE [LARGE SCALE GENOMIC DNA]</scope>
    <source>
        <strain evidence="2 3">cv. Gransden 2004</strain>
    </source>
</reference>
<reference evidence="1 3" key="2">
    <citation type="journal article" date="2018" name="Plant J.">
        <title>The Physcomitrella patens chromosome-scale assembly reveals moss genome structure and evolution.</title>
        <authorList>
            <person name="Lang D."/>
            <person name="Ullrich K.K."/>
            <person name="Murat F."/>
            <person name="Fuchs J."/>
            <person name="Jenkins J."/>
            <person name="Haas F.B."/>
            <person name="Piednoel M."/>
            <person name="Gundlach H."/>
            <person name="Van Bel M."/>
            <person name="Meyberg R."/>
            <person name="Vives C."/>
            <person name="Morata J."/>
            <person name="Symeonidi A."/>
            <person name="Hiss M."/>
            <person name="Muchero W."/>
            <person name="Kamisugi Y."/>
            <person name="Saleh O."/>
            <person name="Blanc G."/>
            <person name="Decker E.L."/>
            <person name="van Gessel N."/>
            <person name="Grimwood J."/>
            <person name="Hayes R.D."/>
            <person name="Graham S.W."/>
            <person name="Gunter L.E."/>
            <person name="McDaniel S.F."/>
            <person name="Hoernstein S.N.W."/>
            <person name="Larsson A."/>
            <person name="Li F.W."/>
            <person name="Perroud P.F."/>
            <person name="Phillips J."/>
            <person name="Ranjan P."/>
            <person name="Rokshar D.S."/>
            <person name="Rothfels C.J."/>
            <person name="Schneider L."/>
            <person name="Shu S."/>
            <person name="Stevenson D.W."/>
            <person name="Thummler F."/>
            <person name="Tillich M."/>
            <person name="Villarreal Aguilar J.C."/>
            <person name="Widiez T."/>
            <person name="Wong G.K."/>
            <person name="Wymore A."/>
            <person name="Zhang Y."/>
            <person name="Zimmer A.D."/>
            <person name="Quatrano R.S."/>
            <person name="Mayer K.F.X."/>
            <person name="Goodstein D."/>
            <person name="Casacuberta J.M."/>
            <person name="Vandepoele K."/>
            <person name="Reski R."/>
            <person name="Cuming A.C."/>
            <person name="Tuskan G.A."/>
            <person name="Maumus F."/>
            <person name="Salse J."/>
            <person name="Schmutz J."/>
            <person name="Rensing S.A."/>
        </authorList>
    </citation>
    <scope>NUCLEOTIDE SEQUENCE [LARGE SCALE GENOMIC DNA]</scope>
    <source>
        <strain evidence="2 3">cv. Gransden 2004</strain>
    </source>
</reference>
<dbReference type="EMBL" id="ABEU02000010">
    <property type="protein sequence ID" value="PNR46710.1"/>
    <property type="molecule type" value="Genomic_DNA"/>
</dbReference>
<name>A9SZE4_PHYPA</name>
<organism evidence="1">
    <name type="scientific">Physcomitrium patens</name>
    <name type="common">Spreading-leaved earth moss</name>
    <name type="synonym">Physcomitrella patens</name>
    <dbReference type="NCBI Taxonomy" id="3218"/>
    <lineage>
        <taxon>Eukaryota</taxon>
        <taxon>Viridiplantae</taxon>
        <taxon>Streptophyta</taxon>
        <taxon>Embryophyta</taxon>
        <taxon>Bryophyta</taxon>
        <taxon>Bryophytina</taxon>
        <taxon>Bryopsida</taxon>
        <taxon>Funariidae</taxon>
        <taxon>Funariales</taxon>
        <taxon>Funariaceae</taxon>
        <taxon>Physcomitrium</taxon>
    </lineage>
</organism>
<dbReference type="Proteomes" id="UP000006727">
    <property type="component" value="Chromosome 10"/>
</dbReference>
<dbReference type="AlphaFoldDB" id="A9SZE4"/>
<evidence type="ECO:0000313" key="1">
    <source>
        <dbReference type="EMBL" id="PNR46710.1"/>
    </source>
</evidence>
<dbReference type="HOGENOM" id="CLU_1868589_0_0_1"/>
<dbReference type="EnsemblPlants" id="Pp3c10_13192V3.1">
    <property type="protein sequence ID" value="PAC:32901331.CDS.1"/>
    <property type="gene ID" value="Pp3c10_13192"/>
</dbReference>
<dbReference type="Gramene" id="Pp3c10_13192V3.1">
    <property type="protein sequence ID" value="PAC:32901331.CDS.1"/>
    <property type="gene ID" value="Pp3c10_13192"/>
</dbReference>
<evidence type="ECO:0000313" key="2">
    <source>
        <dbReference type="EnsemblPlants" id="PAC:32901331.CDS.1"/>
    </source>
</evidence>
<proteinExistence type="predicted"/>
<accession>A9SZE4</accession>
<reference evidence="2" key="3">
    <citation type="submission" date="2020-12" db="UniProtKB">
        <authorList>
            <consortium name="EnsemblPlants"/>
        </authorList>
    </citation>
    <scope>IDENTIFICATION</scope>
</reference>
<evidence type="ECO:0000313" key="3">
    <source>
        <dbReference type="Proteomes" id="UP000006727"/>
    </source>
</evidence>
<gene>
    <name evidence="1" type="ORF">PHYPA_013830</name>
</gene>
<protein>
    <submittedName>
        <fullName evidence="1 2">Uncharacterized protein</fullName>
    </submittedName>
</protein>